<keyword evidence="3" id="KW-1185">Reference proteome</keyword>
<gene>
    <name evidence="2" type="ORF">K458DRAFT_402540</name>
</gene>
<keyword evidence="1" id="KW-0812">Transmembrane</keyword>
<keyword evidence="1" id="KW-1133">Transmembrane helix</keyword>
<organism evidence="2 3">
    <name type="scientific">Lentithecium fluviatile CBS 122367</name>
    <dbReference type="NCBI Taxonomy" id="1168545"/>
    <lineage>
        <taxon>Eukaryota</taxon>
        <taxon>Fungi</taxon>
        <taxon>Dikarya</taxon>
        <taxon>Ascomycota</taxon>
        <taxon>Pezizomycotina</taxon>
        <taxon>Dothideomycetes</taxon>
        <taxon>Pleosporomycetidae</taxon>
        <taxon>Pleosporales</taxon>
        <taxon>Massarineae</taxon>
        <taxon>Lentitheciaceae</taxon>
        <taxon>Lentithecium</taxon>
    </lineage>
</organism>
<dbReference type="PANTHER" id="PTHR35041:SF6">
    <property type="entry name" value="FORMYLMETHIONINE DEFORMYLASE-LIKE PROTEIN-RELATED"/>
    <property type="match status" value="1"/>
</dbReference>
<evidence type="ECO:0000256" key="1">
    <source>
        <dbReference type="SAM" id="Phobius"/>
    </source>
</evidence>
<feature type="transmembrane region" description="Helical" evidence="1">
    <location>
        <begin position="389"/>
        <end position="407"/>
    </location>
</feature>
<dbReference type="EMBL" id="MU005577">
    <property type="protein sequence ID" value="KAF2685989.1"/>
    <property type="molecule type" value="Genomic_DNA"/>
</dbReference>
<name>A0A6G1J795_9PLEO</name>
<dbReference type="Proteomes" id="UP000799291">
    <property type="component" value="Unassembled WGS sequence"/>
</dbReference>
<keyword evidence="1" id="KW-0472">Membrane</keyword>
<feature type="transmembrane region" description="Helical" evidence="1">
    <location>
        <begin position="427"/>
        <end position="449"/>
    </location>
</feature>
<dbReference type="AlphaFoldDB" id="A0A6G1J795"/>
<evidence type="ECO:0000313" key="2">
    <source>
        <dbReference type="EMBL" id="KAF2685989.1"/>
    </source>
</evidence>
<feature type="transmembrane region" description="Helical" evidence="1">
    <location>
        <begin position="48"/>
        <end position="68"/>
    </location>
</feature>
<accession>A0A6G1J795</accession>
<dbReference type="OrthoDB" id="5322539at2759"/>
<dbReference type="PANTHER" id="PTHR35041">
    <property type="entry name" value="MEDIATOR OF RNA POLYMERASE II TRANSCRIPTION SUBUNIT 1"/>
    <property type="match status" value="1"/>
</dbReference>
<sequence length="516" mass="57565">MSYSAGYYTNYGAEQYRDQTEPRIGSRWREDTSERHLPGEWWKQWQTVQLFLCCLLGVAVGVGHHLYYSYLDGREALDQSTLNFSRPLTDVQYNGTTPLFTLPLANTAGTGAIPQQYIKPSPPATSFISNTLYGKAIIDAPSPCGANCSFSQSFVGPAYKCDDVDFMRNDAIGNPFCTESFYGNGACGGYFDPITLDPFVANWYVAQNSSGDVCAGTSGDRLDSCAINAEPWWDGKLWVLYQYLLQEYRSTDELGFNLTPVPDEAWERHVFMCQSYNATYSLKRTYQDFQQTVDGSLSYLNPVNYTSLTDEPFNLNTDTYPAWVIHQTLYSLLSGSIMPNGRMTETDSTGLAMSALVQDLPFPLQSKFQCRSVMAQKPVQDLRTAIEGLHFNITVGLLSLTPQLLYFQADTVDVEIRGAENVWSYDWHVLTATYGVAALLDIIAVVLGIRAMLKNGGCSSLGFIRTVATSRANRALDNVVDGWEHGLDPVPKDVKRARVRFGVVQRTRPRVGFICL</sequence>
<proteinExistence type="predicted"/>
<evidence type="ECO:0000313" key="3">
    <source>
        <dbReference type="Proteomes" id="UP000799291"/>
    </source>
</evidence>
<reference evidence="2" key="1">
    <citation type="journal article" date="2020" name="Stud. Mycol.">
        <title>101 Dothideomycetes genomes: a test case for predicting lifestyles and emergence of pathogens.</title>
        <authorList>
            <person name="Haridas S."/>
            <person name="Albert R."/>
            <person name="Binder M."/>
            <person name="Bloem J."/>
            <person name="Labutti K."/>
            <person name="Salamov A."/>
            <person name="Andreopoulos B."/>
            <person name="Baker S."/>
            <person name="Barry K."/>
            <person name="Bills G."/>
            <person name="Bluhm B."/>
            <person name="Cannon C."/>
            <person name="Castanera R."/>
            <person name="Culley D."/>
            <person name="Daum C."/>
            <person name="Ezra D."/>
            <person name="Gonzalez J."/>
            <person name="Henrissat B."/>
            <person name="Kuo A."/>
            <person name="Liang C."/>
            <person name="Lipzen A."/>
            <person name="Lutzoni F."/>
            <person name="Magnuson J."/>
            <person name="Mondo S."/>
            <person name="Nolan M."/>
            <person name="Ohm R."/>
            <person name="Pangilinan J."/>
            <person name="Park H.-J."/>
            <person name="Ramirez L."/>
            <person name="Alfaro M."/>
            <person name="Sun H."/>
            <person name="Tritt A."/>
            <person name="Yoshinaga Y."/>
            <person name="Zwiers L.-H."/>
            <person name="Turgeon B."/>
            <person name="Goodwin S."/>
            <person name="Spatafora J."/>
            <person name="Crous P."/>
            <person name="Grigoriev I."/>
        </authorList>
    </citation>
    <scope>NUCLEOTIDE SEQUENCE</scope>
    <source>
        <strain evidence="2">CBS 122367</strain>
    </source>
</reference>
<protein>
    <submittedName>
        <fullName evidence="2">Uncharacterized protein</fullName>
    </submittedName>
</protein>